<evidence type="ECO:0000256" key="8">
    <source>
        <dbReference type="ARBA" id="ARBA00022977"/>
    </source>
</evidence>
<comment type="subunit">
    <text evidence="4">Homodimer.</text>
</comment>
<evidence type="ECO:0000256" key="1">
    <source>
        <dbReference type="ARBA" id="ARBA00003469"/>
    </source>
</evidence>
<dbReference type="GO" id="GO:0046872">
    <property type="term" value="F:metal ion binding"/>
    <property type="evidence" value="ECO:0007669"/>
    <property type="project" value="UniProtKB-KW"/>
</dbReference>
<keyword evidence="12" id="KW-0732">Signal</keyword>
<feature type="signal peptide" evidence="12">
    <location>
        <begin position="1"/>
        <end position="24"/>
    </location>
</feature>
<keyword evidence="6" id="KW-0479">Metal-binding</keyword>
<evidence type="ECO:0000256" key="7">
    <source>
        <dbReference type="ARBA" id="ARBA00022898"/>
    </source>
</evidence>
<gene>
    <name evidence="14" type="ORF">EZ313_15340</name>
</gene>
<dbReference type="GO" id="GO:0009228">
    <property type="term" value="P:thiamine biosynthetic process"/>
    <property type="evidence" value="ECO:0007669"/>
    <property type="project" value="UniProtKB-KW"/>
</dbReference>
<protein>
    <recommendedName>
        <fullName evidence="10">Thiamine pyrimidine synthase</fullName>
    </recommendedName>
</protein>
<dbReference type="RefSeq" id="WP_135264155.1">
    <property type="nucleotide sequence ID" value="NZ_SMLM01000002.1"/>
</dbReference>
<evidence type="ECO:0000259" key="13">
    <source>
        <dbReference type="Pfam" id="PF09084"/>
    </source>
</evidence>
<evidence type="ECO:0000256" key="6">
    <source>
        <dbReference type="ARBA" id="ARBA00022723"/>
    </source>
</evidence>
<evidence type="ECO:0000256" key="12">
    <source>
        <dbReference type="SAM" id="SignalP"/>
    </source>
</evidence>
<dbReference type="PANTHER" id="PTHR31528">
    <property type="entry name" value="4-AMINO-5-HYDROXYMETHYL-2-METHYLPYRIMIDINE PHOSPHATE SYNTHASE THI11-RELATED"/>
    <property type="match status" value="1"/>
</dbReference>
<dbReference type="EMBL" id="SMLM01000002">
    <property type="protein sequence ID" value="TFZ02630.1"/>
    <property type="molecule type" value="Genomic_DNA"/>
</dbReference>
<feature type="domain" description="SsuA/THI5-like" evidence="13">
    <location>
        <begin position="40"/>
        <end position="241"/>
    </location>
</feature>
<comment type="catalytic activity">
    <reaction evidence="11">
        <text>N(6)-(pyridoxal phosphate)-L-lysyl-[4-amino-5-hydroxymethyl-2-methylpyrimidine phosphate synthase] + L-histidyl-[4-amino-5-hydroxymethyl-2-methylpyrimidine phosphate synthase] + 2 Fe(3+) + 4 H2O = L-lysyl-[4-amino-5-hydroxymethyl-2-methylpyrimidine phosphate synthase] + (2S)-2-amino-5-hydroxy-4-oxopentanoyl-[4-amino-5-hydroxymethyl-2-methylpyrimidine phosphate synthase] + 4-amino-2-methyl-5-(phosphooxymethyl)pyrimidine + 3-oxopropanoate + 2 Fe(2+) + 2 H(+)</text>
        <dbReference type="Rhea" id="RHEA:65756"/>
        <dbReference type="Rhea" id="RHEA-COMP:16892"/>
        <dbReference type="Rhea" id="RHEA-COMP:16893"/>
        <dbReference type="Rhea" id="RHEA-COMP:16894"/>
        <dbReference type="Rhea" id="RHEA-COMP:16895"/>
        <dbReference type="ChEBI" id="CHEBI:15377"/>
        <dbReference type="ChEBI" id="CHEBI:15378"/>
        <dbReference type="ChEBI" id="CHEBI:29033"/>
        <dbReference type="ChEBI" id="CHEBI:29034"/>
        <dbReference type="ChEBI" id="CHEBI:29969"/>
        <dbReference type="ChEBI" id="CHEBI:29979"/>
        <dbReference type="ChEBI" id="CHEBI:33190"/>
        <dbReference type="ChEBI" id="CHEBI:58354"/>
        <dbReference type="ChEBI" id="CHEBI:143915"/>
        <dbReference type="ChEBI" id="CHEBI:157692"/>
    </reaction>
    <physiologicalReaction direction="left-to-right" evidence="11">
        <dbReference type="Rhea" id="RHEA:65757"/>
    </physiologicalReaction>
</comment>
<feature type="chain" id="PRO_5021326791" description="Thiamine pyrimidine synthase" evidence="12">
    <location>
        <begin position="25"/>
        <end position="328"/>
    </location>
</feature>
<accession>A0A4Z0BW95</accession>
<dbReference type="InterPro" id="IPR027939">
    <property type="entry name" value="NMT1/THI5"/>
</dbReference>
<comment type="pathway">
    <text evidence="2">Cofactor biosynthesis; thiamine diphosphate biosynthesis.</text>
</comment>
<evidence type="ECO:0000256" key="3">
    <source>
        <dbReference type="ARBA" id="ARBA00009406"/>
    </source>
</evidence>
<sequence>MFKKHFFAFLFLLLGWLAAFGAHAEETLRLLMPEPHGTTFRALYTGVEKGWFKEEGLKIEFLPIPGGAINLVSVLSQGGGDIAWAGGYTIIQARARGVPIVGIQSASAESLWNLISHKDANITKPADLKGKTIGVLAFSSATHFMVQALLRSAGLQDSDVTLRPIGISGPTLLSQRQIDAYVWFRTQGLSLQAKGVPVNLLAMDDHMPMPQDMILAPESLVKNKPEVVKAYLRVLKRADEYGRDPAHDTEIDGYQAKYGPQTVQDTQHLRVFSKETQDRARRDAAKNYKWGSTDPKRLEAAQESLLQLKVIDRKTPVDAMFTNALLPQ</sequence>
<dbReference type="InterPro" id="IPR015168">
    <property type="entry name" value="SsuA/THI5"/>
</dbReference>
<evidence type="ECO:0000256" key="5">
    <source>
        <dbReference type="ARBA" id="ARBA00022679"/>
    </source>
</evidence>
<proteinExistence type="inferred from homology"/>
<dbReference type="AlphaFoldDB" id="A0A4Z0BW95"/>
<keyword evidence="7" id="KW-0663">Pyridoxal phosphate</keyword>
<evidence type="ECO:0000256" key="10">
    <source>
        <dbReference type="ARBA" id="ARBA00033171"/>
    </source>
</evidence>
<organism evidence="14 15">
    <name type="scientific">Ramlibacter henchirensis</name>
    <dbReference type="NCBI Taxonomy" id="204072"/>
    <lineage>
        <taxon>Bacteria</taxon>
        <taxon>Pseudomonadati</taxon>
        <taxon>Pseudomonadota</taxon>
        <taxon>Betaproteobacteria</taxon>
        <taxon>Burkholderiales</taxon>
        <taxon>Comamonadaceae</taxon>
        <taxon>Ramlibacter</taxon>
    </lineage>
</organism>
<dbReference type="Gene3D" id="3.40.190.10">
    <property type="entry name" value="Periplasmic binding protein-like II"/>
    <property type="match status" value="2"/>
</dbReference>
<evidence type="ECO:0000256" key="4">
    <source>
        <dbReference type="ARBA" id="ARBA00011738"/>
    </source>
</evidence>
<keyword evidence="5" id="KW-0808">Transferase</keyword>
<dbReference type="SUPFAM" id="SSF53850">
    <property type="entry name" value="Periplasmic binding protein-like II"/>
    <property type="match status" value="1"/>
</dbReference>
<keyword evidence="8" id="KW-0784">Thiamine biosynthesis</keyword>
<comment type="function">
    <text evidence="1">Responsible for the formation of the pyrimidine heterocycle in the thiamine biosynthesis pathway. Catalyzes the formation of hydroxymethylpyrimidine phosphate (HMP-P) from histidine and pyridoxal phosphate (PLP). The protein uses PLP and the active site histidine to form HMP-P, generating an inactive enzyme. The enzyme can only undergo a single turnover, which suggests it is a suicide enzyme.</text>
</comment>
<comment type="similarity">
    <text evidence="3">Belongs to the NMT1/THI5 family.</text>
</comment>
<dbReference type="Proteomes" id="UP000298180">
    <property type="component" value="Unassembled WGS sequence"/>
</dbReference>
<comment type="caution">
    <text evidence="14">The sequence shown here is derived from an EMBL/GenBank/DDBJ whole genome shotgun (WGS) entry which is preliminary data.</text>
</comment>
<evidence type="ECO:0000313" key="14">
    <source>
        <dbReference type="EMBL" id="TFZ02630.1"/>
    </source>
</evidence>
<name>A0A4Z0BW95_9BURK</name>
<keyword evidence="9" id="KW-0408">Iron</keyword>
<evidence type="ECO:0000313" key="15">
    <source>
        <dbReference type="Proteomes" id="UP000298180"/>
    </source>
</evidence>
<evidence type="ECO:0000256" key="9">
    <source>
        <dbReference type="ARBA" id="ARBA00023004"/>
    </source>
</evidence>
<dbReference type="OrthoDB" id="5292144at2"/>
<dbReference type="PANTHER" id="PTHR31528:SF1">
    <property type="entry name" value="4-AMINO-5-HYDROXYMETHYL-2-METHYLPYRIMIDINE PHOSPHATE SYNTHASE THI11-RELATED"/>
    <property type="match status" value="1"/>
</dbReference>
<dbReference type="GO" id="GO:0016740">
    <property type="term" value="F:transferase activity"/>
    <property type="evidence" value="ECO:0007669"/>
    <property type="project" value="UniProtKB-KW"/>
</dbReference>
<evidence type="ECO:0000256" key="2">
    <source>
        <dbReference type="ARBA" id="ARBA00004948"/>
    </source>
</evidence>
<dbReference type="Pfam" id="PF09084">
    <property type="entry name" value="NMT1"/>
    <property type="match status" value="1"/>
</dbReference>
<evidence type="ECO:0000256" key="11">
    <source>
        <dbReference type="ARBA" id="ARBA00048179"/>
    </source>
</evidence>
<reference evidence="14 15" key="1">
    <citation type="submission" date="2019-03" db="EMBL/GenBank/DDBJ databases">
        <title>Ramlibacter henchirensis DSM 14656, whole genome shotgun sequence.</title>
        <authorList>
            <person name="Zhang X."/>
            <person name="Feng G."/>
            <person name="Zhu H."/>
        </authorList>
    </citation>
    <scope>NUCLEOTIDE SEQUENCE [LARGE SCALE GENOMIC DNA]</scope>
    <source>
        <strain evidence="14 15">DSM 14656</strain>
    </source>
</reference>
<keyword evidence="15" id="KW-1185">Reference proteome</keyword>